<dbReference type="InterPro" id="IPR013216">
    <property type="entry name" value="Methyltransf_11"/>
</dbReference>
<reference evidence="1" key="1">
    <citation type="journal article" date="2021" name="Nat. Microbiol.">
        <title>Cocultivation of an ultrasmall environmental parasitic bacterium with lytic ability against bacteria associated with wastewater foams.</title>
        <authorList>
            <person name="Batinovic S."/>
            <person name="Rose J.J.A."/>
            <person name="Ratcliffe J."/>
            <person name="Seviour R.J."/>
            <person name="Petrovski S."/>
        </authorList>
    </citation>
    <scope>NUCLEOTIDE SEQUENCE</scope>
    <source>
        <strain evidence="1">CON44</strain>
    </source>
</reference>
<evidence type="ECO:0000313" key="1">
    <source>
        <dbReference type="EMBL" id="QHN40542.1"/>
    </source>
</evidence>
<protein>
    <submittedName>
        <fullName evidence="1">Methyltransferase domain-containing protein</fullName>
    </submittedName>
</protein>
<dbReference type="RefSeq" id="WP_005190627.1">
    <property type="nucleotide sequence ID" value="NZ_CP045804.1"/>
</dbReference>
<sequence>MHNNDAQALPTDESQHSHRHSSALSLLLDLDACVHEQLLDAAMDAAATHVDDAGVHRVLDVGAGTGTGTLRWAHRYPEAEIIALDANPAMAATIAARVAGEHVRTLTRPVQELGIEAGSVDLVWASSVFHEFDDPAVAFDVLSHVIRPGGVLAIMEMDAPPRLLPVEYDELESRLRALADADAPGPEWTARLGDAGFELLDKRTLVSDRELAWDGPGGDYARAELHRLAVHGSRGLNAEQQASLSRILNSGNGAPDRSGVHIRGTRSLWIARRP</sequence>
<dbReference type="Gene3D" id="3.40.50.150">
    <property type="entry name" value="Vaccinia Virus protein VP39"/>
    <property type="match status" value="1"/>
</dbReference>
<proteinExistence type="predicted"/>
<dbReference type="Pfam" id="PF08241">
    <property type="entry name" value="Methyltransf_11"/>
    <property type="match status" value="1"/>
</dbReference>
<accession>A0A857LPN8</accession>
<dbReference type="AlphaFoldDB" id="A0A857LPN8"/>
<dbReference type="SUPFAM" id="SSF53335">
    <property type="entry name" value="S-adenosyl-L-methionine-dependent methyltransferases"/>
    <property type="match status" value="1"/>
</dbReference>
<keyword evidence="1" id="KW-0489">Methyltransferase</keyword>
<organism evidence="1">
    <name type="scientific">Gordonia amarae</name>
    <dbReference type="NCBI Taxonomy" id="36821"/>
    <lineage>
        <taxon>Bacteria</taxon>
        <taxon>Bacillati</taxon>
        <taxon>Actinomycetota</taxon>
        <taxon>Actinomycetes</taxon>
        <taxon>Mycobacteriales</taxon>
        <taxon>Gordoniaceae</taxon>
        <taxon>Gordonia</taxon>
    </lineage>
</organism>
<dbReference type="EMBL" id="CP045810">
    <property type="protein sequence ID" value="QHN40542.1"/>
    <property type="molecule type" value="Genomic_DNA"/>
</dbReference>
<name>A0A857LPN8_9ACTN</name>
<dbReference type="InterPro" id="IPR029063">
    <property type="entry name" value="SAM-dependent_MTases_sf"/>
</dbReference>
<dbReference type="PANTHER" id="PTHR43591">
    <property type="entry name" value="METHYLTRANSFERASE"/>
    <property type="match status" value="1"/>
</dbReference>
<gene>
    <name evidence="1" type="ORF">GII30_16580</name>
</gene>
<dbReference type="GO" id="GO:0008757">
    <property type="term" value="F:S-adenosylmethionine-dependent methyltransferase activity"/>
    <property type="evidence" value="ECO:0007669"/>
    <property type="project" value="InterPro"/>
</dbReference>
<dbReference type="GO" id="GO:0032259">
    <property type="term" value="P:methylation"/>
    <property type="evidence" value="ECO:0007669"/>
    <property type="project" value="UniProtKB-KW"/>
</dbReference>
<dbReference type="PANTHER" id="PTHR43591:SF99">
    <property type="entry name" value="OS06G0646000 PROTEIN"/>
    <property type="match status" value="1"/>
</dbReference>
<dbReference type="CDD" id="cd02440">
    <property type="entry name" value="AdoMet_MTases"/>
    <property type="match status" value="1"/>
</dbReference>
<keyword evidence="1" id="KW-0808">Transferase</keyword>